<evidence type="ECO:0000256" key="2">
    <source>
        <dbReference type="ARBA" id="ARBA00022723"/>
    </source>
</evidence>
<dbReference type="HOGENOM" id="CLU_056073_0_0_1"/>
<protein>
    <recommendedName>
        <fullName evidence="12">Apple domain-containing protein</fullName>
    </recommendedName>
</protein>
<dbReference type="InterPro" id="IPR001759">
    <property type="entry name" value="PTX_dom"/>
</dbReference>
<dbReference type="Gene3D" id="3.50.4.10">
    <property type="entry name" value="Hepatocyte Growth Factor"/>
    <property type="match status" value="1"/>
</dbReference>
<dbReference type="Pfam" id="PF13385">
    <property type="entry name" value="Laminin_G_3"/>
    <property type="match status" value="1"/>
</dbReference>
<dbReference type="InterPro" id="IPR013320">
    <property type="entry name" value="ConA-like_dom_sf"/>
</dbReference>
<keyword evidence="4" id="KW-1015">Disulfide bond</keyword>
<dbReference type="OMA" id="NSETHFA"/>
<keyword evidence="2" id="KW-0479">Metal-binding</keyword>
<dbReference type="SUPFAM" id="SSF49899">
    <property type="entry name" value="Concanavalin A-like lectins/glucanases"/>
    <property type="match status" value="1"/>
</dbReference>
<gene>
    <name evidence="10" type="ORF">NEMVEDRAFT_v1g200454</name>
</gene>
<dbReference type="PANTHER" id="PTHR19277:SF161">
    <property type="entry name" value="LAMININ G DOMAIN-CONTAINING PROTEIN"/>
    <property type="match status" value="1"/>
</dbReference>
<name>A7RQ57_NEMVE</name>
<evidence type="ECO:0000256" key="5">
    <source>
        <dbReference type="ARBA" id="ARBA00023180"/>
    </source>
</evidence>
<keyword evidence="11" id="KW-1185">Reference proteome</keyword>
<dbReference type="Proteomes" id="UP000001593">
    <property type="component" value="Unassembled WGS sequence"/>
</dbReference>
<dbReference type="EMBL" id="DS469527">
    <property type="protein sequence ID" value="EDO46505.1"/>
    <property type="molecule type" value="Genomic_DNA"/>
</dbReference>
<dbReference type="PROSITE" id="PS50948">
    <property type="entry name" value="PAN"/>
    <property type="match status" value="1"/>
</dbReference>
<keyword evidence="3" id="KW-0106">Calcium</keyword>
<evidence type="ECO:0000256" key="3">
    <source>
        <dbReference type="ARBA" id="ARBA00022837"/>
    </source>
</evidence>
<dbReference type="GO" id="GO:0046872">
    <property type="term" value="F:metal ion binding"/>
    <property type="evidence" value="ECO:0007669"/>
    <property type="project" value="UniProtKB-KW"/>
</dbReference>
<comment type="cofactor">
    <cofactor evidence="1">
        <name>Ca(2+)</name>
        <dbReference type="ChEBI" id="CHEBI:29108"/>
    </cofactor>
</comment>
<dbReference type="AlphaFoldDB" id="A7RQ57"/>
<keyword evidence="7" id="KW-0732">Signal</keyword>
<dbReference type="eggNOG" id="KOG1565">
    <property type="taxonomic scope" value="Eukaryota"/>
</dbReference>
<dbReference type="InParanoid" id="A7RQ57"/>
<dbReference type="PhylomeDB" id="A7RQ57"/>
<evidence type="ECO:0008006" key="12">
    <source>
        <dbReference type="Google" id="ProtNLM"/>
    </source>
</evidence>
<dbReference type="SMART" id="SM00473">
    <property type="entry name" value="PAN_AP"/>
    <property type="match status" value="1"/>
</dbReference>
<feature type="chain" id="PRO_5013039535" description="Apple domain-containing protein" evidence="7">
    <location>
        <begin position="16"/>
        <end position="328"/>
    </location>
</feature>
<evidence type="ECO:0000256" key="7">
    <source>
        <dbReference type="SAM" id="SignalP"/>
    </source>
</evidence>
<sequence>MATLDILLLWRLTNANDCDGFFKMPNSVLQGHVIETITTTEKDCRAICRRNSTCYSINFRKKSQCDLNSETHFAFPGHFNPGGASDTYYAVVKPVTRCSNMFCSSGMVCKMRKGGKAYKCGKGQFIAHFPTILYKNGLGYHPLPLINVFSVSVWFKTNIVPGSQLQTIFSIFYPPNVDAFVIDLRDKQMRIESTGDTRDISSGELRDGNWHHVAFTWSAVNGAWKLYLNATLLDHGSDFSTGSSIASGYLVVGHEQDSYGGGFDSDVGFYGSMVGFSLWSRELSESEIARLALSWCAPLEGDLVKWSQLYPSYVLSLGGIQVEALTCE</sequence>
<evidence type="ECO:0000256" key="4">
    <source>
        <dbReference type="ARBA" id="ARBA00023157"/>
    </source>
</evidence>
<dbReference type="Gene3D" id="2.60.120.200">
    <property type="match status" value="1"/>
</dbReference>
<evidence type="ECO:0000259" key="8">
    <source>
        <dbReference type="PROSITE" id="PS50948"/>
    </source>
</evidence>
<dbReference type="PROSITE" id="PS51828">
    <property type="entry name" value="PTX_2"/>
    <property type="match status" value="1"/>
</dbReference>
<evidence type="ECO:0000256" key="6">
    <source>
        <dbReference type="PROSITE-ProRule" id="PRU01172"/>
    </source>
</evidence>
<evidence type="ECO:0000313" key="11">
    <source>
        <dbReference type="Proteomes" id="UP000001593"/>
    </source>
</evidence>
<dbReference type="PRINTS" id="PR00895">
    <property type="entry name" value="PENTAXIN"/>
</dbReference>
<dbReference type="SMART" id="SM00159">
    <property type="entry name" value="PTX"/>
    <property type="match status" value="1"/>
</dbReference>
<dbReference type="KEGG" id="nve:5518618"/>
<dbReference type="SUPFAM" id="SSF57414">
    <property type="entry name" value="Hairpin loop containing domain-like"/>
    <property type="match status" value="1"/>
</dbReference>
<dbReference type="Pfam" id="PF00024">
    <property type="entry name" value="PAN_1"/>
    <property type="match status" value="1"/>
</dbReference>
<feature type="domain" description="Pentraxin (PTX)" evidence="9">
    <location>
        <begin position="120"/>
        <end position="327"/>
    </location>
</feature>
<proteinExistence type="predicted"/>
<organism evidence="10 11">
    <name type="scientific">Nematostella vectensis</name>
    <name type="common">Starlet sea anemone</name>
    <dbReference type="NCBI Taxonomy" id="45351"/>
    <lineage>
        <taxon>Eukaryota</taxon>
        <taxon>Metazoa</taxon>
        <taxon>Cnidaria</taxon>
        <taxon>Anthozoa</taxon>
        <taxon>Hexacorallia</taxon>
        <taxon>Actiniaria</taxon>
        <taxon>Edwardsiidae</taxon>
        <taxon>Nematostella</taxon>
    </lineage>
</organism>
<reference evidence="10 11" key="1">
    <citation type="journal article" date="2007" name="Science">
        <title>Sea anemone genome reveals ancestral eumetazoan gene repertoire and genomic organization.</title>
        <authorList>
            <person name="Putnam N.H."/>
            <person name="Srivastava M."/>
            <person name="Hellsten U."/>
            <person name="Dirks B."/>
            <person name="Chapman J."/>
            <person name="Salamov A."/>
            <person name="Terry A."/>
            <person name="Shapiro H."/>
            <person name="Lindquist E."/>
            <person name="Kapitonov V.V."/>
            <person name="Jurka J."/>
            <person name="Genikhovich G."/>
            <person name="Grigoriev I.V."/>
            <person name="Lucas S.M."/>
            <person name="Steele R.E."/>
            <person name="Finnerty J.R."/>
            <person name="Technau U."/>
            <person name="Martindale M.Q."/>
            <person name="Rokhsar D.S."/>
        </authorList>
    </citation>
    <scope>NUCLEOTIDE SEQUENCE [LARGE SCALE GENOMIC DNA]</scope>
    <source>
        <strain evidence="11">CH2 X CH6</strain>
    </source>
</reference>
<comment type="caution">
    <text evidence="6">Lacks conserved residue(s) required for the propagation of feature annotation.</text>
</comment>
<evidence type="ECO:0000256" key="1">
    <source>
        <dbReference type="ARBA" id="ARBA00001913"/>
    </source>
</evidence>
<feature type="signal peptide" evidence="7">
    <location>
        <begin position="1"/>
        <end position="15"/>
    </location>
</feature>
<evidence type="ECO:0000259" key="9">
    <source>
        <dbReference type="PROSITE" id="PS51828"/>
    </source>
</evidence>
<dbReference type="PANTHER" id="PTHR19277">
    <property type="entry name" value="PENTRAXIN"/>
    <property type="match status" value="1"/>
</dbReference>
<keyword evidence="5" id="KW-0325">Glycoprotein</keyword>
<dbReference type="InterPro" id="IPR051360">
    <property type="entry name" value="Neuronal_Pentraxin_Related"/>
</dbReference>
<evidence type="ECO:0000313" key="10">
    <source>
        <dbReference type="EMBL" id="EDO46505.1"/>
    </source>
</evidence>
<feature type="domain" description="Apple" evidence="8">
    <location>
        <begin position="18"/>
        <end position="92"/>
    </location>
</feature>
<dbReference type="InterPro" id="IPR003609">
    <property type="entry name" value="Pan_app"/>
</dbReference>
<accession>A7RQ57</accession>